<proteinExistence type="predicted"/>
<evidence type="ECO:0000313" key="2">
    <source>
        <dbReference type="Proteomes" id="UP001165121"/>
    </source>
</evidence>
<dbReference type="EMBL" id="BSXT01003478">
    <property type="protein sequence ID" value="GMF54319.1"/>
    <property type="molecule type" value="Genomic_DNA"/>
</dbReference>
<keyword evidence="2" id="KW-1185">Reference proteome</keyword>
<dbReference type="AlphaFoldDB" id="A0A9W6Y6J2"/>
<organism evidence="1 2">
    <name type="scientific">Phytophthora fragariaefolia</name>
    <dbReference type="NCBI Taxonomy" id="1490495"/>
    <lineage>
        <taxon>Eukaryota</taxon>
        <taxon>Sar</taxon>
        <taxon>Stramenopiles</taxon>
        <taxon>Oomycota</taxon>
        <taxon>Peronosporomycetes</taxon>
        <taxon>Peronosporales</taxon>
        <taxon>Peronosporaceae</taxon>
        <taxon>Phytophthora</taxon>
    </lineage>
</organism>
<gene>
    <name evidence="1" type="ORF">Pfra01_002264200</name>
</gene>
<dbReference type="OrthoDB" id="104645at2759"/>
<dbReference type="Proteomes" id="UP001165121">
    <property type="component" value="Unassembled WGS sequence"/>
</dbReference>
<name>A0A9W6Y6J2_9STRA</name>
<reference evidence="1" key="1">
    <citation type="submission" date="2023-04" db="EMBL/GenBank/DDBJ databases">
        <title>Phytophthora fragariaefolia NBRC 109709.</title>
        <authorList>
            <person name="Ichikawa N."/>
            <person name="Sato H."/>
            <person name="Tonouchi N."/>
        </authorList>
    </citation>
    <scope>NUCLEOTIDE SEQUENCE</scope>
    <source>
        <strain evidence="1">NBRC 109709</strain>
    </source>
</reference>
<sequence length="427" mass="49694">MLHPLSRYDYATVDAVVSGTASPQLEEWAAETTATWTKQVKAEWRQKKRRETLVRFRAHRKQRSDQLRCDRERLEGEVKRRLAALHAASTIQHQIADRAGQSVSVAVCRLALESELLRNDNVEMHQKLQQLKRLWSLVQEGLVEVTGSPTENSGDVCVYKASQTSVWVSARRRENESVWRVYFPNGEPSIYFQPLTRNEFDEIYRTSIDEFMWMSKQENPVGTLFGWTMYKAPLVRNPRDQTLVAQAKFSMRVRFPLEYVDGLVVKADLKWLPLIVVPPGWNENQRDLVSVQVLQEFETDAYIMVCNIPGDTHLRYLQMIRRLPRRLRNGTRIITYSMAIANSPDNDRAREAEGPRPDVSWVNEGSNVLVVTEVDEKTVDLVFEYRAPTQNELHAQHFFIYWAQFVCRWSARIVLPRLIESENTNLR</sequence>
<evidence type="ECO:0000313" key="1">
    <source>
        <dbReference type="EMBL" id="GMF54319.1"/>
    </source>
</evidence>
<accession>A0A9W6Y6J2</accession>
<comment type="caution">
    <text evidence="1">The sequence shown here is derived from an EMBL/GenBank/DDBJ whole genome shotgun (WGS) entry which is preliminary data.</text>
</comment>
<protein>
    <submittedName>
        <fullName evidence="1">Unnamed protein product</fullName>
    </submittedName>
</protein>